<dbReference type="PANTHER" id="PTHR13683:SF375">
    <property type="entry name" value="PEPTIDASE A1 DOMAIN-CONTAINING PROTEIN"/>
    <property type="match status" value="1"/>
</dbReference>
<dbReference type="EMBL" id="CAJJDN010000004">
    <property type="protein sequence ID" value="CAD8049924.1"/>
    <property type="molecule type" value="Genomic_DNA"/>
</dbReference>
<dbReference type="GO" id="GO:0004190">
    <property type="term" value="F:aspartic-type endopeptidase activity"/>
    <property type="evidence" value="ECO:0007669"/>
    <property type="project" value="InterPro"/>
</dbReference>
<evidence type="ECO:0000313" key="7">
    <source>
        <dbReference type="EMBL" id="CAD8049924.1"/>
    </source>
</evidence>
<evidence type="ECO:0000256" key="4">
    <source>
        <dbReference type="ARBA" id="ARBA00046288"/>
    </source>
</evidence>
<comment type="subcellular location">
    <subcellularLocation>
        <location evidence="4">Endomembrane system</location>
        <topology evidence="4">Single-pass type I membrane protein</topology>
    </subcellularLocation>
</comment>
<keyword evidence="2" id="KW-0732">Signal</keyword>
<dbReference type="PANTHER" id="PTHR13683">
    <property type="entry name" value="ASPARTYL PROTEASES"/>
    <property type="match status" value="1"/>
</dbReference>
<gene>
    <name evidence="7" type="ORF">PSON_ATCC_30995.1.T0040384</name>
</gene>
<sequence>MIILLFSIASSQLIFDLKRDLHQTEYLITLEIDTQSKKNDFVVDTGAPYTSFICDQSSNQEKFKSLGCENVFSTYDGQWSCVINESHQIKIGNNSIDFNFGCVSNDATQILGMGNNNSFIKGLYDNSLVTSKNQIFSILLKQDKGILTIGQDYPNYEEVSIPINIYSQYYQVDLASIKDDKDSLNFQFNEINNYEIIIDSGSTLIVMDSELLQLFNKSFLKCETDPRGCPQQFQLLGKQCFLYDRTHYGDISNFFDTFPEFSFNFRNGYIFKLNAKDYLLKLNFYNYENFYCLPFIDFSRNYQTKYKKILLLGQPFMNNKEFYFDLTNQAIYVKNAEIQIEFTSKIFEHTTLYIQIGFLIGIYLFYRLYSTQIRGMLRGGLGNQGINAYG</sequence>
<protein>
    <recommendedName>
        <fullName evidence="6">Peptidase A1 domain-containing protein</fullName>
    </recommendedName>
</protein>
<dbReference type="PROSITE" id="PS51767">
    <property type="entry name" value="PEPTIDASE_A1"/>
    <property type="match status" value="1"/>
</dbReference>
<reference evidence="7" key="1">
    <citation type="submission" date="2021-01" db="EMBL/GenBank/DDBJ databases">
        <authorList>
            <consortium name="Genoscope - CEA"/>
            <person name="William W."/>
        </authorList>
    </citation>
    <scope>NUCLEOTIDE SEQUENCE</scope>
</reference>
<keyword evidence="5" id="KW-1133">Transmembrane helix</keyword>
<keyword evidence="8" id="KW-1185">Reference proteome</keyword>
<evidence type="ECO:0000313" key="8">
    <source>
        <dbReference type="Proteomes" id="UP000692954"/>
    </source>
</evidence>
<organism evidence="7 8">
    <name type="scientific">Paramecium sonneborni</name>
    <dbReference type="NCBI Taxonomy" id="65129"/>
    <lineage>
        <taxon>Eukaryota</taxon>
        <taxon>Sar</taxon>
        <taxon>Alveolata</taxon>
        <taxon>Ciliophora</taxon>
        <taxon>Intramacronucleata</taxon>
        <taxon>Oligohymenophorea</taxon>
        <taxon>Peniculida</taxon>
        <taxon>Parameciidae</taxon>
        <taxon>Paramecium</taxon>
    </lineage>
</organism>
<dbReference type="InterPro" id="IPR001969">
    <property type="entry name" value="Aspartic_peptidase_AS"/>
</dbReference>
<accession>A0A8S1KGH5</accession>
<proteinExistence type="predicted"/>
<keyword evidence="5" id="KW-0472">Membrane</keyword>
<evidence type="ECO:0000256" key="2">
    <source>
        <dbReference type="ARBA" id="ARBA00022729"/>
    </source>
</evidence>
<feature type="transmembrane region" description="Helical" evidence="5">
    <location>
        <begin position="352"/>
        <end position="369"/>
    </location>
</feature>
<evidence type="ECO:0000256" key="5">
    <source>
        <dbReference type="SAM" id="Phobius"/>
    </source>
</evidence>
<dbReference type="OrthoDB" id="2747330at2759"/>
<dbReference type="AlphaFoldDB" id="A0A8S1KGH5"/>
<dbReference type="PROSITE" id="PS00141">
    <property type="entry name" value="ASP_PROTEASE"/>
    <property type="match status" value="1"/>
</dbReference>
<dbReference type="Pfam" id="PF00026">
    <property type="entry name" value="Asp"/>
    <property type="match status" value="1"/>
</dbReference>
<evidence type="ECO:0000259" key="6">
    <source>
        <dbReference type="PROSITE" id="PS51767"/>
    </source>
</evidence>
<dbReference type="Proteomes" id="UP000692954">
    <property type="component" value="Unassembled WGS sequence"/>
</dbReference>
<keyword evidence="1" id="KW-0645">Protease</keyword>
<evidence type="ECO:0000256" key="1">
    <source>
        <dbReference type="ARBA" id="ARBA00022670"/>
    </source>
</evidence>
<dbReference type="GO" id="GO:0006508">
    <property type="term" value="P:proteolysis"/>
    <property type="evidence" value="ECO:0007669"/>
    <property type="project" value="UniProtKB-KW"/>
</dbReference>
<evidence type="ECO:0000256" key="3">
    <source>
        <dbReference type="ARBA" id="ARBA00022801"/>
    </source>
</evidence>
<keyword evidence="5" id="KW-0812">Transmembrane</keyword>
<comment type="caution">
    <text evidence="7">The sequence shown here is derived from an EMBL/GenBank/DDBJ whole genome shotgun (WGS) entry which is preliminary data.</text>
</comment>
<keyword evidence="3" id="KW-0378">Hydrolase</keyword>
<feature type="domain" description="Peptidase A1" evidence="6">
    <location>
        <begin position="26"/>
        <end position="334"/>
    </location>
</feature>
<dbReference type="InterPro" id="IPR001461">
    <property type="entry name" value="Aspartic_peptidase_A1"/>
</dbReference>
<name>A0A8S1KGH5_9CILI</name>
<dbReference type="InterPro" id="IPR033121">
    <property type="entry name" value="PEPTIDASE_A1"/>
</dbReference>
<dbReference type="GO" id="GO:0012505">
    <property type="term" value="C:endomembrane system"/>
    <property type="evidence" value="ECO:0007669"/>
    <property type="project" value="UniProtKB-SubCell"/>
</dbReference>